<dbReference type="NCBIfam" id="TIGR04183">
    <property type="entry name" value="Por_Secre_tail"/>
    <property type="match status" value="1"/>
</dbReference>
<dbReference type="InterPro" id="IPR036116">
    <property type="entry name" value="FN3_sf"/>
</dbReference>
<organism evidence="10 11">
    <name type="scientific">Spirosoma rhododendri</name>
    <dbReference type="NCBI Taxonomy" id="2728024"/>
    <lineage>
        <taxon>Bacteria</taxon>
        <taxon>Pseudomonadati</taxon>
        <taxon>Bacteroidota</taxon>
        <taxon>Cytophagia</taxon>
        <taxon>Cytophagales</taxon>
        <taxon>Cytophagaceae</taxon>
        <taxon>Spirosoma</taxon>
    </lineage>
</organism>
<keyword evidence="11" id="KW-1185">Reference proteome</keyword>
<sequence length="649" mass="69465">MWRKNRQVNSGGSYGVDINRNYAYYYALDNSGSSPTQTAENYRGTGAFSEKETQAMRDLFLKYPFQTVFNYHSYANACMYPFSALNPNNNPEMSTFRTAATYLAADNGFKIGNTYETLGYTSNGGAPDWQYGEQTTKAKTYAFTTEIGSSDDGFWPASSRILPLCNSTIEMNRKMLRMSTNYGRAAQRGTTAFTTKSSVLRYNFTNYGIKPGALIVSAKGLSSYVTSVGSAKTYSGMGLLQTVADSLQFTISDSTPVGTSIAFELAVDNGLSVIKDTLTLTYTSDCGTPTSLTANSVGQTTATLTWGAISGASSYAVSTKPKSSTAWSADVTVSNTSYPVSSLTPATAYDWRVKAACGIAYATSSFTTGKQTCFKESGGTVVFEAENFKTSTAGTGSAAGRTWAPVSYTSASSGTAMAVAGTGLDVQNGLNGPRLDYTLTFATTGTYYVWVRMVAGSGGTTDDSFTIGLDGTAVNLSPNTTNFNNGNKSSWTWIKAAGNTAFKVTVNTAGEHTFNLWMREDGTVVDKFILTTSSNYSPSSTGPVVSGVCTTTAGARELAAAEYVDEAVEGLQVNAYPNPLEQSLTIDVNPTDQDASLRLIDINGRTHKQATLPANQTQHTMQVGPLQTGAYFLEVIRGDKRRVIQLRRQ</sequence>
<evidence type="ECO:0000256" key="2">
    <source>
        <dbReference type="ARBA" id="ARBA00005988"/>
    </source>
</evidence>
<evidence type="ECO:0000256" key="4">
    <source>
        <dbReference type="ARBA" id="ARBA00022801"/>
    </source>
</evidence>
<evidence type="ECO:0000256" key="5">
    <source>
        <dbReference type="ARBA" id="ARBA00022833"/>
    </source>
</evidence>
<dbReference type="Pfam" id="PF18962">
    <property type="entry name" value="Por_Secre_tail"/>
    <property type="match status" value="1"/>
</dbReference>
<feature type="domain" description="Peptidase M14" evidence="9">
    <location>
        <begin position="1"/>
        <end position="179"/>
    </location>
</feature>
<comment type="cofactor">
    <cofactor evidence="1">
        <name>Zn(2+)</name>
        <dbReference type="ChEBI" id="CHEBI:29105"/>
    </cofactor>
</comment>
<comment type="similarity">
    <text evidence="2 7">Belongs to the peptidase M14 family.</text>
</comment>
<gene>
    <name evidence="10" type="ORF">HH216_13735</name>
</gene>
<dbReference type="InterPro" id="IPR026444">
    <property type="entry name" value="Secre_tail"/>
</dbReference>
<dbReference type="PANTHER" id="PTHR11705:SF143">
    <property type="entry name" value="SLL0236 PROTEIN"/>
    <property type="match status" value="1"/>
</dbReference>
<evidence type="ECO:0000313" key="11">
    <source>
        <dbReference type="Proteomes" id="UP000501128"/>
    </source>
</evidence>
<dbReference type="SUPFAM" id="SSF49265">
    <property type="entry name" value="Fibronectin type III"/>
    <property type="match status" value="1"/>
</dbReference>
<protein>
    <submittedName>
        <fullName evidence="10">T9SS type A sorting domain-containing protein</fullName>
    </submittedName>
</protein>
<name>A0A7L5DLR3_9BACT</name>
<dbReference type="SUPFAM" id="SSF53187">
    <property type="entry name" value="Zn-dependent exopeptidases"/>
    <property type="match status" value="1"/>
</dbReference>
<keyword evidence="4" id="KW-0378">Hydrolase</keyword>
<feature type="active site" description="Proton donor/acceptor" evidence="7">
    <location>
        <position position="146"/>
    </location>
</feature>
<dbReference type="AlphaFoldDB" id="A0A7L5DLR3"/>
<dbReference type="PROSITE" id="PS50853">
    <property type="entry name" value="FN3"/>
    <property type="match status" value="1"/>
</dbReference>
<dbReference type="Gene3D" id="3.40.630.10">
    <property type="entry name" value="Zn peptidases"/>
    <property type="match status" value="1"/>
</dbReference>
<evidence type="ECO:0000256" key="3">
    <source>
        <dbReference type="ARBA" id="ARBA00022670"/>
    </source>
</evidence>
<dbReference type="PROSITE" id="PS52035">
    <property type="entry name" value="PEPTIDASE_M14"/>
    <property type="match status" value="1"/>
</dbReference>
<keyword evidence="5" id="KW-0862">Zinc</keyword>
<dbReference type="RefSeq" id="WP_169551322.1">
    <property type="nucleotide sequence ID" value="NZ_CP051677.1"/>
</dbReference>
<proteinExistence type="inferred from homology"/>
<dbReference type="InterPro" id="IPR000834">
    <property type="entry name" value="Peptidase_M14"/>
</dbReference>
<dbReference type="GO" id="GO:0005615">
    <property type="term" value="C:extracellular space"/>
    <property type="evidence" value="ECO:0007669"/>
    <property type="project" value="TreeGrafter"/>
</dbReference>
<evidence type="ECO:0000256" key="1">
    <source>
        <dbReference type="ARBA" id="ARBA00001947"/>
    </source>
</evidence>
<dbReference type="Gene3D" id="2.60.40.10">
    <property type="entry name" value="Immunoglobulins"/>
    <property type="match status" value="1"/>
</dbReference>
<dbReference type="InterPro" id="IPR013783">
    <property type="entry name" value="Ig-like_fold"/>
</dbReference>
<reference evidence="10 11" key="1">
    <citation type="submission" date="2020-04" db="EMBL/GenBank/DDBJ databases">
        <title>Genome sequencing of novel species.</title>
        <authorList>
            <person name="Heo J."/>
            <person name="Kim S.-J."/>
            <person name="Kim J.-S."/>
            <person name="Hong S.-B."/>
            <person name="Kwon S.-W."/>
        </authorList>
    </citation>
    <scope>NUCLEOTIDE SEQUENCE [LARGE SCALE GENOMIC DNA]</scope>
    <source>
        <strain evidence="10 11">CJU-R4</strain>
    </source>
</reference>
<dbReference type="CDD" id="cd00063">
    <property type="entry name" value="FN3"/>
    <property type="match status" value="1"/>
</dbReference>
<dbReference type="Gene3D" id="2.60.120.1620">
    <property type="match status" value="1"/>
</dbReference>
<dbReference type="EMBL" id="CP051677">
    <property type="protein sequence ID" value="QJD79356.1"/>
    <property type="molecule type" value="Genomic_DNA"/>
</dbReference>
<evidence type="ECO:0000256" key="6">
    <source>
        <dbReference type="ARBA" id="ARBA00023049"/>
    </source>
</evidence>
<evidence type="ECO:0000259" key="9">
    <source>
        <dbReference type="PROSITE" id="PS52035"/>
    </source>
</evidence>
<evidence type="ECO:0000313" key="10">
    <source>
        <dbReference type="EMBL" id="QJD79356.1"/>
    </source>
</evidence>
<accession>A0A7L5DLR3</accession>
<dbReference type="PANTHER" id="PTHR11705">
    <property type="entry name" value="PROTEASE FAMILY M14 CARBOXYPEPTIDASE A,B"/>
    <property type="match status" value="1"/>
</dbReference>
<dbReference type="InterPro" id="IPR003961">
    <property type="entry name" value="FN3_dom"/>
</dbReference>
<evidence type="ECO:0000256" key="7">
    <source>
        <dbReference type="PROSITE-ProRule" id="PRU01379"/>
    </source>
</evidence>
<dbReference type="Pfam" id="PF17829">
    <property type="entry name" value="GH115_C"/>
    <property type="match status" value="1"/>
</dbReference>
<keyword evidence="6" id="KW-0482">Metalloprotease</keyword>
<dbReference type="GO" id="GO:0004181">
    <property type="term" value="F:metallocarboxypeptidase activity"/>
    <property type="evidence" value="ECO:0007669"/>
    <property type="project" value="InterPro"/>
</dbReference>
<dbReference type="KEGG" id="srho:HH216_13735"/>
<dbReference type="GO" id="GO:0008270">
    <property type="term" value="F:zinc ion binding"/>
    <property type="evidence" value="ECO:0007669"/>
    <property type="project" value="InterPro"/>
</dbReference>
<dbReference type="Proteomes" id="UP000501128">
    <property type="component" value="Chromosome"/>
</dbReference>
<dbReference type="InterPro" id="IPR041437">
    <property type="entry name" value="GH115_C"/>
</dbReference>
<dbReference type="Pfam" id="PF00041">
    <property type="entry name" value="fn3"/>
    <property type="match status" value="1"/>
</dbReference>
<keyword evidence="3" id="KW-0645">Protease</keyword>
<dbReference type="GO" id="GO:0006508">
    <property type="term" value="P:proteolysis"/>
    <property type="evidence" value="ECO:0007669"/>
    <property type="project" value="UniProtKB-KW"/>
</dbReference>
<evidence type="ECO:0000259" key="8">
    <source>
        <dbReference type="PROSITE" id="PS50853"/>
    </source>
</evidence>
<dbReference type="Pfam" id="PF00246">
    <property type="entry name" value="Peptidase_M14"/>
    <property type="match status" value="1"/>
</dbReference>
<feature type="domain" description="Fibronectin type-III" evidence="8">
    <location>
        <begin position="288"/>
        <end position="377"/>
    </location>
</feature>